<dbReference type="SUPFAM" id="SSF46785">
    <property type="entry name" value="Winged helix' DNA-binding domain"/>
    <property type="match status" value="1"/>
</dbReference>
<dbReference type="InterPro" id="IPR036388">
    <property type="entry name" value="WH-like_DNA-bd_sf"/>
</dbReference>
<keyword evidence="3" id="KW-1185">Reference proteome</keyword>
<dbReference type="STRING" id="1470563.SAMN05444000_14012"/>
<dbReference type="Gene3D" id="1.10.10.10">
    <property type="entry name" value="Winged helix-like DNA-binding domain superfamily/Winged helix DNA-binding domain"/>
    <property type="match status" value="1"/>
</dbReference>
<dbReference type="PROSITE" id="PS51063">
    <property type="entry name" value="HTH_CRP_2"/>
    <property type="match status" value="1"/>
</dbReference>
<dbReference type="SMART" id="SM00419">
    <property type="entry name" value="HTH_CRP"/>
    <property type="match status" value="1"/>
</dbReference>
<evidence type="ECO:0000313" key="3">
    <source>
        <dbReference type="Proteomes" id="UP000183982"/>
    </source>
</evidence>
<dbReference type="Proteomes" id="UP000183982">
    <property type="component" value="Unassembled WGS sequence"/>
</dbReference>
<protein>
    <submittedName>
        <fullName evidence="2">Crp-like helix-turn-helix domain-containing protein</fullName>
    </submittedName>
</protein>
<evidence type="ECO:0000259" key="1">
    <source>
        <dbReference type="PROSITE" id="PS51063"/>
    </source>
</evidence>
<dbReference type="InterPro" id="IPR036390">
    <property type="entry name" value="WH_DNA-bd_sf"/>
</dbReference>
<organism evidence="2 3">
    <name type="scientific">Shimia gijangensis</name>
    <dbReference type="NCBI Taxonomy" id="1470563"/>
    <lineage>
        <taxon>Bacteria</taxon>
        <taxon>Pseudomonadati</taxon>
        <taxon>Pseudomonadota</taxon>
        <taxon>Alphaproteobacteria</taxon>
        <taxon>Rhodobacterales</taxon>
        <taxon>Roseobacteraceae</taxon>
    </lineage>
</organism>
<dbReference type="Pfam" id="PF13545">
    <property type="entry name" value="HTH_Crp_2"/>
    <property type="match status" value="1"/>
</dbReference>
<dbReference type="InterPro" id="IPR012318">
    <property type="entry name" value="HTH_CRP"/>
</dbReference>
<dbReference type="EMBL" id="FQZQ01000040">
    <property type="protein sequence ID" value="SHK56766.1"/>
    <property type="molecule type" value="Genomic_DNA"/>
</dbReference>
<evidence type="ECO:0000313" key="2">
    <source>
        <dbReference type="EMBL" id="SHK56766.1"/>
    </source>
</evidence>
<reference evidence="3" key="1">
    <citation type="submission" date="2016-11" db="EMBL/GenBank/DDBJ databases">
        <authorList>
            <person name="Varghese N."/>
            <person name="Submissions S."/>
        </authorList>
    </citation>
    <scope>NUCLEOTIDE SEQUENCE [LARGE SCALE GENOMIC DNA]</scope>
    <source>
        <strain evidence="3">DSM 100564</strain>
    </source>
</reference>
<dbReference type="RefSeq" id="WP_073257071.1">
    <property type="nucleotide sequence ID" value="NZ_FQZQ01000040.1"/>
</dbReference>
<dbReference type="GO" id="GO:0006355">
    <property type="term" value="P:regulation of DNA-templated transcription"/>
    <property type="evidence" value="ECO:0007669"/>
    <property type="project" value="InterPro"/>
</dbReference>
<dbReference type="AlphaFoldDB" id="A0A1M6TIN9"/>
<feature type="domain" description="HTH crp-type" evidence="1">
    <location>
        <begin position="42"/>
        <end position="110"/>
    </location>
</feature>
<sequence length="124" mass="13853">MIPSEDVREVFEKDTSFAMSIINELAGCYRGAIRNAKNIKLRTSVERLANYVFKHHVRDGRAADFSLPVEKKKLASFLGMTPENLSRALSALKHYGVEVSGQTIRITDSQALEAFAKPNALIDR</sequence>
<proteinExistence type="predicted"/>
<dbReference type="GO" id="GO:0003677">
    <property type="term" value="F:DNA binding"/>
    <property type="evidence" value="ECO:0007669"/>
    <property type="project" value="InterPro"/>
</dbReference>
<name>A0A1M6TIN9_9RHOB</name>
<gene>
    <name evidence="2" type="ORF">SAMN05444000_14012</name>
</gene>
<accession>A0A1M6TIN9</accession>